<organism evidence="2">
    <name type="scientific">Manihot esculenta</name>
    <name type="common">Cassava</name>
    <name type="synonym">Jatropha manihot</name>
    <dbReference type="NCBI Taxonomy" id="3983"/>
    <lineage>
        <taxon>Eukaryota</taxon>
        <taxon>Viridiplantae</taxon>
        <taxon>Streptophyta</taxon>
        <taxon>Embryophyta</taxon>
        <taxon>Tracheophyta</taxon>
        <taxon>Spermatophyta</taxon>
        <taxon>Magnoliopsida</taxon>
        <taxon>eudicotyledons</taxon>
        <taxon>Gunneridae</taxon>
        <taxon>Pentapetalae</taxon>
        <taxon>rosids</taxon>
        <taxon>fabids</taxon>
        <taxon>Malpighiales</taxon>
        <taxon>Euphorbiaceae</taxon>
        <taxon>Crotonoideae</taxon>
        <taxon>Manihoteae</taxon>
        <taxon>Manihot</taxon>
    </lineage>
</organism>
<dbReference type="AlphaFoldDB" id="A0A2C9UX21"/>
<gene>
    <name evidence="2" type="ORF">MANES_11G001500</name>
</gene>
<protein>
    <submittedName>
        <fullName evidence="2">Uncharacterized protein</fullName>
    </submittedName>
</protein>
<sequence length="41" mass="5022">MAKMIEHLTTRFHCRKDKRNKDKGENSMQDNKRNNVHEHSR</sequence>
<feature type="region of interest" description="Disordered" evidence="1">
    <location>
        <begin position="1"/>
        <end position="41"/>
    </location>
</feature>
<name>A0A2C9UX21_MANES</name>
<accession>A0A2C9UX21</accession>
<proteinExistence type="predicted"/>
<evidence type="ECO:0000256" key="1">
    <source>
        <dbReference type="SAM" id="MobiDB-lite"/>
    </source>
</evidence>
<feature type="compositionally biased region" description="Basic and acidic residues" evidence="1">
    <location>
        <begin position="19"/>
        <end position="41"/>
    </location>
</feature>
<evidence type="ECO:0000313" key="2">
    <source>
        <dbReference type="EMBL" id="OAY36175.1"/>
    </source>
</evidence>
<reference evidence="2" key="1">
    <citation type="submission" date="2016-02" db="EMBL/GenBank/DDBJ databases">
        <title>WGS assembly of Manihot esculenta.</title>
        <authorList>
            <person name="Bredeson J.V."/>
            <person name="Prochnik S.E."/>
            <person name="Lyons J.B."/>
            <person name="Schmutz J."/>
            <person name="Grimwood J."/>
            <person name="Vrebalov J."/>
            <person name="Bart R.S."/>
            <person name="Amuge T."/>
            <person name="Ferguson M.E."/>
            <person name="Green R."/>
            <person name="Putnam N."/>
            <person name="Stites J."/>
            <person name="Rounsley S."/>
            <person name="Rokhsar D.S."/>
        </authorList>
    </citation>
    <scope>NUCLEOTIDE SEQUENCE [LARGE SCALE GENOMIC DNA]</scope>
    <source>
        <tissue evidence="2">Leaf</tissue>
    </source>
</reference>
<dbReference type="EMBL" id="CM004397">
    <property type="protein sequence ID" value="OAY36175.1"/>
    <property type="molecule type" value="Genomic_DNA"/>
</dbReference>